<reference evidence="1" key="1">
    <citation type="submission" date="2022-10" db="EMBL/GenBank/DDBJ databases">
        <title>The complete genomes of actinobacterial strains from the NBC collection.</title>
        <authorList>
            <person name="Joergensen T.S."/>
            <person name="Alvarez Arevalo M."/>
            <person name="Sterndorff E.B."/>
            <person name="Faurdal D."/>
            <person name="Vuksanovic O."/>
            <person name="Mourched A.-S."/>
            <person name="Charusanti P."/>
            <person name="Shaw S."/>
            <person name="Blin K."/>
            <person name="Weber T."/>
        </authorList>
    </citation>
    <scope>NUCLEOTIDE SEQUENCE</scope>
    <source>
        <strain evidence="1">NBC_00283</strain>
    </source>
</reference>
<dbReference type="EMBL" id="CP108057">
    <property type="protein sequence ID" value="WUO44804.1"/>
    <property type="molecule type" value="Genomic_DNA"/>
</dbReference>
<evidence type="ECO:0008006" key="3">
    <source>
        <dbReference type="Google" id="ProtNLM"/>
    </source>
</evidence>
<organism evidence="1 2">
    <name type="scientific">Streptomyces goshikiensis</name>
    <dbReference type="NCBI Taxonomy" id="1942"/>
    <lineage>
        <taxon>Bacteria</taxon>
        <taxon>Bacillati</taxon>
        <taxon>Actinomycetota</taxon>
        <taxon>Actinomycetes</taxon>
        <taxon>Kitasatosporales</taxon>
        <taxon>Streptomycetaceae</taxon>
        <taxon>Streptomyces</taxon>
    </lineage>
</organism>
<accession>A0ABZ1RFK5</accession>
<evidence type="ECO:0000313" key="1">
    <source>
        <dbReference type="EMBL" id="WUO44804.1"/>
    </source>
</evidence>
<name>A0ABZ1RFK5_9ACTN</name>
<keyword evidence="2" id="KW-1185">Reference proteome</keyword>
<sequence>MLITVIRTGGFAGGERSRSLDTLCRPDGTELERLAERVLSSDGPGGQDPVADGFRYAVHIDGKLVELQDPYLTEDQLRLVNTVLTQGA</sequence>
<protein>
    <recommendedName>
        <fullName evidence="3">Metalloprotease</fullName>
    </recommendedName>
</protein>
<evidence type="ECO:0000313" key="2">
    <source>
        <dbReference type="Proteomes" id="UP001432075"/>
    </source>
</evidence>
<dbReference type="InterPro" id="IPR049457">
    <property type="entry name" value="Emfourin"/>
</dbReference>
<dbReference type="Pfam" id="PF20242">
    <property type="entry name" value="Emfourin"/>
    <property type="match status" value="1"/>
</dbReference>
<dbReference type="RefSeq" id="WP_328775123.1">
    <property type="nucleotide sequence ID" value="NZ_CP108057.1"/>
</dbReference>
<dbReference type="Proteomes" id="UP001432075">
    <property type="component" value="Chromosome"/>
</dbReference>
<gene>
    <name evidence="1" type="ORF">OHU17_02750</name>
</gene>
<proteinExistence type="predicted"/>